<sequence>MANSSLETIYETLLAVPGMHDTVKIDLKIPRKTVLLLTEVITRGMEQKPESGNPAIRISKESEEELNTIIAESLEKAGLTILSSKLKGLTNHG</sequence>
<name>A0A1I7C9K4_9BACT</name>
<evidence type="ECO:0000313" key="2">
    <source>
        <dbReference type="Proteomes" id="UP000199673"/>
    </source>
</evidence>
<organism evidence="1 2">
    <name type="scientific">Algoriphagus locisalis</name>
    <dbReference type="NCBI Taxonomy" id="305507"/>
    <lineage>
        <taxon>Bacteria</taxon>
        <taxon>Pseudomonadati</taxon>
        <taxon>Bacteroidota</taxon>
        <taxon>Cytophagia</taxon>
        <taxon>Cytophagales</taxon>
        <taxon>Cyclobacteriaceae</taxon>
        <taxon>Algoriphagus</taxon>
    </lineage>
</organism>
<dbReference type="Proteomes" id="UP000199673">
    <property type="component" value="Unassembled WGS sequence"/>
</dbReference>
<evidence type="ECO:0000313" key="1">
    <source>
        <dbReference type="EMBL" id="SFT96126.1"/>
    </source>
</evidence>
<proteinExistence type="predicted"/>
<gene>
    <name evidence="1" type="ORF">SAMN04489724_2992</name>
</gene>
<accession>A0A1I7C9K4</accession>
<dbReference type="OrthoDB" id="798544at2"/>
<dbReference type="EMBL" id="FPBF01000004">
    <property type="protein sequence ID" value="SFT96126.1"/>
    <property type="molecule type" value="Genomic_DNA"/>
</dbReference>
<keyword evidence="2" id="KW-1185">Reference proteome</keyword>
<dbReference type="STRING" id="305507.SAMN04489724_2992"/>
<dbReference type="AlphaFoldDB" id="A0A1I7C9K4"/>
<reference evidence="2" key="1">
    <citation type="submission" date="2016-10" db="EMBL/GenBank/DDBJ databases">
        <authorList>
            <person name="Varghese N."/>
            <person name="Submissions S."/>
        </authorList>
    </citation>
    <scope>NUCLEOTIDE SEQUENCE [LARGE SCALE GENOMIC DNA]</scope>
    <source>
        <strain evidence="2">DSM 23445</strain>
    </source>
</reference>
<protein>
    <submittedName>
        <fullName evidence="1">Uncharacterized protein</fullName>
    </submittedName>
</protein>
<dbReference type="RefSeq" id="WP_091694757.1">
    <property type="nucleotide sequence ID" value="NZ_FPBF01000004.1"/>
</dbReference>